<dbReference type="AlphaFoldDB" id="A0A182M342"/>
<organism evidence="1 2">
    <name type="scientific">Anopheles culicifacies</name>
    <dbReference type="NCBI Taxonomy" id="139723"/>
    <lineage>
        <taxon>Eukaryota</taxon>
        <taxon>Metazoa</taxon>
        <taxon>Ecdysozoa</taxon>
        <taxon>Arthropoda</taxon>
        <taxon>Hexapoda</taxon>
        <taxon>Insecta</taxon>
        <taxon>Pterygota</taxon>
        <taxon>Neoptera</taxon>
        <taxon>Endopterygota</taxon>
        <taxon>Diptera</taxon>
        <taxon>Nematocera</taxon>
        <taxon>Culicoidea</taxon>
        <taxon>Culicidae</taxon>
        <taxon>Anophelinae</taxon>
        <taxon>Anopheles</taxon>
        <taxon>culicifacies species complex</taxon>
    </lineage>
</organism>
<dbReference type="Proteomes" id="UP000075883">
    <property type="component" value="Unassembled WGS sequence"/>
</dbReference>
<dbReference type="EMBL" id="AXCM01007457">
    <property type="status" value="NOT_ANNOTATED_CDS"/>
    <property type="molecule type" value="Genomic_DNA"/>
</dbReference>
<reference evidence="1" key="2">
    <citation type="submission" date="2020-05" db="UniProtKB">
        <authorList>
            <consortium name="EnsemblMetazoa"/>
        </authorList>
    </citation>
    <scope>IDENTIFICATION</scope>
    <source>
        <strain evidence="1">A-37</strain>
    </source>
</reference>
<name>A0A182M342_9DIPT</name>
<proteinExistence type="predicted"/>
<sequence>MERTFETTYTQDYIHQLENRQLALQRKIDANLPGSCFSPPLQSTVPVIANDKSRFTVDFESEVKSKDFTRCDANRFVKNLAKTHPELYADIAADQPWKERAGNSSPKSSYQLDYDRLPECVPCPINSLAESDRWPDWKYFQRDCNSDPLCNSVSGPKGTPCSCQLCPPELQAEESKIKLGRYGCVYSISNIPKSYIISSHWPDRDWQRYATNRTEYRDNVGRIGGILQRENVHDHSRCAPQQNCRHKFFL</sequence>
<reference evidence="2" key="1">
    <citation type="submission" date="2013-09" db="EMBL/GenBank/DDBJ databases">
        <title>The Genome Sequence of Anopheles culicifacies species A.</title>
        <authorList>
            <consortium name="The Broad Institute Genomics Platform"/>
            <person name="Neafsey D.E."/>
            <person name="Besansky N."/>
            <person name="Howell P."/>
            <person name="Walton C."/>
            <person name="Young S.K."/>
            <person name="Zeng Q."/>
            <person name="Gargeya S."/>
            <person name="Fitzgerald M."/>
            <person name="Haas B."/>
            <person name="Abouelleil A."/>
            <person name="Allen A.W."/>
            <person name="Alvarado L."/>
            <person name="Arachchi H.M."/>
            <person name="Berlin A.M."/>
            <person name="Chapman S.B."/>
            <person name="Gainer-Dewar J."/>
            <person name="Goldberg J."/>
            <person name="Griggs A."/>
            <person name="Gujja S."/>
            <person name="Hansen M."/>
            <person name="Howarth C."/>
            <person name="Imamovic A."/>
            <person name="Ireland A."/>
            <person name="Larimer J."/>
            <person name="McCowan C."/>
            <person name="Murphy C."/>
            <person name="Pearson M."/>
            <person name="Poon T.W."/>
            <person name="Priest M."/>
            <person name="Roberts A."/>
            <person name="Saif S."/>
            <person name="Shea T."/>
            <person name="Sisk P."/>
            <person name="Sykes S."/>
            <person name="Wortman J."/>
            <person name="Nusbaum C."/>
            <person name="Birren B."/>
        </authorList>
    </citation>
    <scope>NUCLEOTIDE SEQUENCE [LARGE SCALE GENOMIC DNA]</scope>
    <source>
        <strain evidence="2">A-37</strain>
    </source>
</reference>
<protein>
    <submittedName>
        <fullName evidence="1">Uncharacterized protein</fullName>
    </submittedName>
</protein>
<dbReference type="VEuPathDB" id="VectorBase:ACUA008269"/>
<evidence type="ECO:0000313" key="1">
    <source>
        <dbReference type="EnsemblMetazoa" id="ACUA008269-PA"/>
    </source>
</evidence>
<evidence type="ECO:0000313" key="2">
    <source>
        <dbReference type="Proteomes" id="UP000075883"/>
    </source>
</evidence>
<keyword evidence="2" id="KW-1185">Reference proteome</keyword>
<dbReference type="EnsemblMetazoa" id="ACUA008269-RA">
    <property type="protein sequence ID" value="ACUA008269-PA"/>
    <property type="gene ID" value="ACUA008269"/>
</dbReference>
<accession>A0A182M342</accession>